<accession>A0ABV1GAY8</accession>
<name>A0ABV1GAY8_9FIRM</name>
<keyword evidence="3 7" id="KW-0489">Methyltransferase</keyword>
<dbReference type="Proteomes" id="UP001477672">
    <property type="component" value="Unassembled WGS sequence"/>
</dbReference>
<dbReference type="CDD" id="cd11646">
    <property type="entry name" value="Precorrin_3B_C17_MT"/>
    <property type="match status" value="1"/>
</dbReference>
<dbReference type="PANTHER" id="PTHR47036">
    <property type="entry name" value="COBALT-FACTOR III C(17)-METHYLTRANSFERASE-RELATED"/>
    <property type="match status" value="1"/>
</dbReference>
<dbReference type="InterPro" id="IPR035996">
    <property type="entry name" value="4pyrrol_Methylase_sf"/>
</dbReference>
<dbReference type="InterPro" id="IPR014776">
    <property type="entry name" value="4pyrrole_Mease_sub2"/>
</dbReference>
<organism evidence="7 8">
    <name type="scientific">Ruthenibacterium intestinale</name>
    <dbReference type="NCBI Taxonomy" id="3133163"/>
    <lineage>
        <taxon>Bacteria</taxon>
        <taxon>Bacillati</taxon>
        <taxon>Bacillota</taxon>
        <taxon>Clostridia</taxon>
        <taxon>Eubacteriales</taxon>
        <taxon>Oscillospiraceae</taxon>
        <taxon>Ruthenibacterium</taxon>
    </lineage>
</organism>
<dbReference type="PANTHER" id="PTHR47036:SF1">
    <property type="entry name" value="COBALT-FACTOR III C(17)-METHYLTRANSFERASE-RELATED"/>
    <property type="match status" value="1"/>
</dbReference>
<gene>
    <name evidence="7" type="primary">cobJ</name>
    <name evidence="7" type="ORF">WMO24_00870</name>
</gene>
<dbReference type="InterPro" id="IPR014777">
    <property type="entry name" value="4pyrrole_Mease_sub1"/>
</dbReference>
<dbReference type="InterPro" id="IPR000878">
    <property type="entry name" value="4pyrrol_Mease"/>
</dbReference>
<sequence>MNKVYVVGIGPGEKDFMTAQALAAMERADVLCGYTVYVELVRPMFPGKECYVTPMTKELERCRWALETAASGRTVALVCSGDAGVYGMAGPLLQLAGEYPDVDVEVVPGITSALSGAAVLGAPLMHDFCLISLSDLLTPWEQIERRLACAAAGDFVICLYNPSSKKRADYLRRACEILLREKSAETVCGWVRNIGREGQQSKILTLGSLRDENVDMFTTVFIGASTTQMLSGRMVTPRGYEAKR</sequence>
<dbReference type="Gene3D" id="3.30.950.10">
    <property type="entry name" value="Methyltransferase, Cobalt-precorrin-4 Transmethylase, Domain 2"/>
    <property type="match status" value="1"/>
</dbReference>
<dbReference type="GO" id="GO:0030789">
    <property type="term" value="F:precorrin-3B C17-methyltransferase activity"/>
    <property type="evidence" value="ECO:0007669"/>
    <property type="project" value="UniProtKB-EC"/>
</dbReference>
<evidence type="ECO:0000313" key="8">
    <source>
        <dbReference type="Proteomes" id="UP001477672"/>
    </source>
</evidence>
<comment type="pathway">
    <text evidence="1">Cofactor biosynthesis; adenosylcobalamin biosynthesis.</text>
</comment>
<dbReference type="RefSeq" id="WP_349214217.1">
    <property type="nucleotide sequence ID" value="NZ_JBBMFA010000031.1"/>
</dbReference>
<protein>
    <submittedName>
        <fullName evidence="7">Precorrin-3B C(17)-methyltransferase</fullName>
        <ecNumber evidence="7">2.1.1.131</ecNumber>
    </submittedName>
</protein>
<evidence type="ECO:0000256" key="5">
    <source>
        <dbReference type="ARBA" id="ARBA00022691"/>
    </source>
</evidence>
<evidence type="ECO:0000256" key="1">
    <source>
        <dbReference type="ARBA" id="ARBA00004953"/>
    </source>
</evidence>
<evidence type="ECO:0000313" key="7">
    <source>
        <dbReference type="EMBL" id="MEQ2518997.1"/>
    </source>
</evidence>
<dbReference type="GO" id="GO:0032259">
    <property type="term" value="P:methylation"/>
    <property type="evidence" value="ECO:0007669"/>
    <property type="project" value="UniProtKB-KW"/>
</dbReference>
<reference evidence="7 8" key="1">
    <citation type="submission" date="2024-03" db="EMBL/GenBank/DDBJ databases">
        <title>Human intestinal bacterial collection.</title>
        <authorList>
            <person name="Pauvert C."/>
            <person name="Hitch T.C.A."/>
            <person name="Clavel T."/>
        </authorList>
    </citation>
    <scope>NUCLEOTIDE SEQUENCE [LARGE SCALE GENOMIC DNA]</scope>
    <source>
        <strain evidence="7 8">CLA-JM-H11</strain>
    </source>
</reference>
<dbReference type="InterPro" id="IPR006363">
    <property type="entry name" value="Cbl_synth_CobJ/CibH_dom"/>
</dbReference>
<evidence type="ECO:0000259" key="6">
    <source>
        <dbReference type="Pfam" id="PF00590"/>
    </source>
</evidence>
<dbReference type="Gene3D" id="3.40.1010.10">
    <property type="entry name" value="Cobalt-precorrin-4 Transmethylase, Domain 1"/>
    <property type="match status" value="1"/>
</dbReference>
<evidence type="ECO:0000256" key="4">
    <source>
        <dbReference type="ARBA" id="ARBA00022679"/>
    </source>
</evidence>
<keyword evidence="2" id="KW-0169">Cobalamin biosynthesis</keyword>
<proteinExistence type="predicted"/>
<keyword evidence="4 7" id="KW-0808">Transferase</keyword>
<dbReference type="SUPFAM" id="SSF53790">
    <property type="entry name" value="Tetrapyrrole methylase"/>
    <property type="match status" value="1"/>
</dbReference>
<evidence type="ECO:0000256" key="2">
    <source>
        <dbReference type="ARBA" id="ARBA00022573"/>
    </source>
</evidence>
<evidence type="ECO:0000256" key="3">
    <source>
        <dbReference type="ARBA" id="ARBA00022603"/>
    </source>
</evidence>
<dbReference type="EMBL" id="JBBMFA010000031">
    <property type="protein sequence ID" value="MEQ2518997.1"/>
    <property type="molecule type" value="Genomic_DNA"/>
</dbReference>
<dbReference type="NCBIfam" id="TIGR01466">
    <property type="entry name" value="cobJ_cbiH"/>
    <property type="match status" value="1"/>
</dbReference>
<keyword evidence="8" id="KW-1185">Reference proteome</keyword>
<feature type="domain" description="Tetrapyrrole methylase" evidence="6">
    <location>
        <begin position="3"/>
        <end position="209"/>
    </location>
</feature>
<dbReference type="InterPro" id="IPR051810">
    <property type="entry name" value="Precorrin_MeTrfase"/>
</dbReference>
<keyword evidence="5" id="KW-0949">S-adenosyl-L-methionine</keyword>
<dbReference type="Pfam" id="PF00590">
    <property type="entry name" value="TP_methylase"/>
    <property type="match status" value="1"/>
</dbReference>
<dbReference type="EC" id="2.1.1.131" evidence="7"/>
<comment type="caution">
    <text evidence="7">The sequence shown here is derived from an EMBL/GenBank/DDBJ whole genome shotgun (WGS) entry which is preliminary data.</text>
</comment>